<keyword evidence="3" id="KW-0808">Transferase</keyword>
<dbReference type="GO" id="GO:0032259">
    <property type="term" value="P:methylation"/>
    <property type="evidence" value="ECO:0007669"/>
    <property type="project" value="UniProtKB-KW"/>
</dbReference>
<dbReference type="Gene3D" id="3.40.50.150">
    <property type="entry name" value="Vaccinia Virus protein VP39"/>
    <property type="match status" value="1"/>
</dbReference>
<keyword evidence="2 7" id="KW-0489">Methyltransferase</keyword>
<dbReference type="InterPro" id="IPR011639">
    <property type="entry name" value="MethylTrfase_TaqI-like_dom"/>
</dbReference>
<evidence type="ECO:0000259" key="6">
    <source>
        <dbReference type="Pfam" id="PF07669"/>
    </source>
</evidence>
<dbReference type="PROSITE" id="PS00092">
    <property type="entry name" value="N6_MTASE"/>
    <property type="match status" value="1"/>
</dbReference>
<name>A0ABV9YDJ3_9PSEU</name>
<accession>A0ABV9YDJ3</accession>
<evidence type="ECO:0000313" key="8">
    <source>
        <dbReference type="Proteomes" id="UP001595833"/>
    </source>
</evidence>
<protein>
    <recommendedName>
        <fullName evidence="1">site-specific DNA-methyltransferase (adenine-specific)</fullName>
        <ecNumber evidence="1">2.1.1.72</ecNumber>
    </recommendedName>
</protein>
<keyword evidence="4" id="KW-0949">S-adenosyl-L-methionine</keyword>
<organism evidence="7 8">
    <name type="scientific">Saccharothrix xinjiangensis</name>
    <dbReference type="NCBI Taxonomy" id="204798"/>
    <lineage>
        <taxon>Bacteria</taxon>
        <taxon>Bacillati</taxon>
        <taxon>Actinomycetota</taxon>
        <taxon>Actinomycetes</taxon>
        <taxon>Pseudonocardiales</taxon>
        <taxon>Pseudonocardiaceae</taxon>
        <taxon>Saccharothrix</taxon>
    </lineage>
</organism>
<gene>
    <name evidence="7" type="ORF">ACFPFM_40065</name>
</gene>
<evidence type="ECO:0000256" key="2">
    <source>
        <dbReference type="ARBA" id="ARBA00022603"/>
    </source>
</evidence>
<dbReference type="InterPro" id="IPR050953">
    <property type="entry name" value="N4_N6_ade-DNA_methylase"/>
</dbReference>
<dbReference type="PANTHER" id="PTHR33841">
    <property type="entry name" value="DNA METHYLTRANSFERASE YEEA-RELATED"/>
    <property type="match status" value="1"/>
</dbReference>
<dbReference type="SUPFAM" id="SSF53335">
    <property type="entry name" value="S-adenosyl-L-methionine-dependent methyltransferases"/>
    <property type="match status" value="1"/>
</dbReference>
<sequence>MFTIDDFLSDTDTMEVEWLLPRDAPASLHPVRVHIGRGTDGLEVVLVTSETAPRVEDVRRLWWMRLNRRATPILLVVGYQEAGGWEATVFGPTDHSAAIAGLDLRQVDRICAAALAEPNPSAAKRTLQQLLGSLKDQLIVGLTNQGLFASHELRHGVPARSDWQEARAAGRAILGKTGLDLISGLGYHITAHGSVAQVLSTGGTKQAVAVLLNEDELFDRPGQRFGTVSPVMQGLAIAQDQDLPWLVVIRGTQLRLYPAKPDVGVGRKGRSETFVELDLALLTEEDAGYLPLLFAPSALADNGTVVEILTASVDHASALGTRLRERVYVDVVPALAVAVAKAMKADTGSELDEAELHEAYHRTLIILFRLLFVAYAEDRGLLPYQRNPGYTKKALKSLAREFTENPDIVFDADSHDRWNDLLAVWHAVDDGNPDWAVPAYNGGLFADDRELHPSGHAISRMRLTDAEIGPVLKALVIDVSSDGDPGPVDFRSLSVREFGTIYEGLLESSLSVAPGDLAIDSKTKAYLPAKPGDDVVVPAGMVYFHNASGARKATGSYFTKAFAVEHLLDTALEPALTDHLAAIEGQLATGDDAGAADKFFDFRIVDLAMGSGHFLVAAIDRIENRFAKFLSGHLVPLVNDELLRLSQAAEKALGDTAGQVEIDTSMLLRRQIARRCVYGLDLNPMAVELARLAIWIHTFVPGLPMSSLDHGLRVGNSLTGMGTVDEALTVFEPKAAAGQYSLFSEPIMEALGTARDRLVRVARTAEATKAEALEASRAHAQAMEEAADAKALLDAAVGVRLGKIPVPTDVDTALALGTADVTTQAVQRLGAVHLPFLFPEVFMREAPGFDVVLGNPPWEKVRWEPAPYWVGVSPGLMALPDKAREAKIHELRASHPLEAAHEEAEQEHRAELQEYFKRGFSLRGGTHLELAQLMLERALKVLRPSGRLGLVLPRQSMVLAGWKNLRKTLTDGYDLHLVQARNHSEWIFEDVHASYAVVFLATAPLSSGAIRVWVATSPDEIRCATEDNAINLSKEDIESYSETNVIPWFVDSADREIFDKIRTRPRLSDNGGWITGRHDARWDFRGTGPDRGLAVHAQPPGAWKVLMTAHVDAYTFDASAKFKQSVPKLVELAAKGRGVTARDSGFVLDGTHPVVVVRHPSRSDDTRTIIATALPEQEILHNKGYVHAVAHRPDTPPENRLALLGLLNTNTLDWWARRFVDRHVTAPVINQLPLPDWSDDQITAVADRVSVMLSRNGYSRLAGGIDLESRLRHMPDDLANAPDEHLLAAIEVFALDGYGLSADDFVTIKKDFSDKGLPPRHLELVLTYYKTWRAKAA</sequence>
<dbReference type="EC" id="2.1.1.72" evidence="1"/>
<evidence type="ECO:0000256" key="1">
    <source>
        <dbReference type="ARBA" id="ARBA00011900"/>
    </source>
</evidence>
<dbReference type="Pfam" id="PF07669">
    <property type="entry name" value="Eco57I"/>
    <property type="match status" value="1"/>
</dbReference>
<comment type="caution">
    <text evidence="7">The sequence shown here is derived from an EMBL/GenBank/DDBJ whole genome shotgun (WGS) entry which is preliminary data.</text>
</comment>
<dbReference type="PANTHER" id="PTHR33841:SF1">
    <property type="entry name" value="DNA METHYLTRANSFERASE A"/>
    <property type="match status" value="1"/>
</dbReference>
<dbReference type="InterPro" id="IPR029063">
    <property type="entry name" value="SAM-dependent_MTases_sf"/>
</dbReference>
<dbReference type="RefSeq" id="WP_344042645.1">
    <property type="nucleotide sequence ID" value="NZ_BAAAKE010000035.1"/>
</dbReference>
<evidence type="ECO:0000313" key="7">
    <source>
        <dbReference type="EMBL" id="MFC5059946.1"/>
    </source>
</evidence>
<proteinExistence type="predicted"/>
<feature type="domain" description="Type II methyltransferase M.TaqI-like" evidence="6">
    <location>
        <begin position="676"/>
        <end position="860"/>
    </location>
</feature>
<dbReference type="EMBL" id="JBHSJB010000051">
    <property type="protein sequence ID" value="MFC5059946.1"/>
    <property type="molecule type" value="Genomic_DNA"/>
</dbReference>
<keyword evidence="8" id="KW-1185">Reference proteome</keyword>
<dbReference type="GO" id="GO:0008168">
    <property type="term" value="F:methyltransferase activity"/>
    <property type="evidence" value="ECO:0007669"/>
    <property type="project" value="UniProtKB-KW"/>
</dbReference>
<evidence type="ECO:0000256" key="5">
    <source>
        <dbReference type="ARBA" id="ARBA00047942"/>
    </source>
</evidence>
<comment type="catalytic activity">
    <reaction evidence="5">
        <text>a 2'-deoxyadenosine in DNA + S-adenosyl-L-methionine = an N(6)-methyl-2'-deoxyadenosine in DNA + S-adenosyl-L-homocysteine + H(+)</text>
        <dbReference type="Rhea" id="RHEA:15197"/>
        <dbReference type="Rhea" id="RHEA-COMP:12418"/>
        <dbReference type="Rhea" id="RHEA-COMP:12419"/>
        <dbReference type="ChEBI" id="CHEBI:15378"/>
        <dbReference type="ChEBI" id="CHEBI:57856"/>
        <dbReference type="ChEBI" id="CHEBI:59789"/>
        <dbReference type="ChEBI" id="CHEBI:90615"/>
        <dbReference type="ChEBI" id="CHEBI:90616"/>
        <dbReference type="EC" id="2.1.1.72"/>
    </reaction>
</comment>
<dbReference type="Proteomes" id="UP001595833">
    <property type="component" value="Unassembled WGS sequence"/>
</dbReference>
<evidence type="ECO:0000256" key="4">
    <source>
        <dbReference type="ARBA" id="ARBA00022691"/>
    </source>
</evidence>
<evidence type="ECO:0000256" key="3">
    <source>
        <dbReference type="ARBA" id="ARBA00022679"/>
    </source>
</evidence>
<reference evidence="8" key="1">
    <citation type="journal article" date="2019" name="Int. J. Syst. Evol. Microbiol.">
        <title>The Global Catalogue of Microorganisms (GCM) 10K type strain sequencing project: providing services to taxonomists for standard genome sequencing and annotation.</title>
        <authorList>
            <consortium name="The Broad Institute Genomics Platform"/>
            <consortium name="The Broad Institute Genome Sequencing Center for Infectious Disease"/>
            <person name="Wu L."/>
            <person name="Ma J."/>
        </authorList>
    </citation>
    <scope>NUCLEOTIDE SEQUENCE [LARGE SCALE GENOMIC DNA]</scope>
    <source>
        <strain evidence="8">KCTC 12848</strain>
    </source>
</reference>
<dbReference type="InterPro" id="IPR002052">
    <property type="entry name" value="DNA_methylase_N6_adenine_CS"/>
</dbReference>
<dbReference type="PRINTS" id="PR00507">
    <property type="entry name" value="N12N6MTFRASE"/>
</dbReference>